<comment type="caution">
    <text evidence="2">The sequence shown here is derived from an EMBL/GenBank/DDBJ whole genome shotgun (WGS) entry which is preliminary data.</text>
</comment>
<dbReference type="PATRIC" id="fig|45074.5.peg.2629"/>
<organism evidence="2 3">
    <name type="scientific">Legionella santicrucis</name>
    <dbReference type="NCBI Taxonomy" id="45074"/>
    <lineage>
        <taxon>Bacteria</taxon>
        <taxon>Pseudomonadati</taxon>
        <taxon>Pseudomonadota</taxon>
        <taxon>Gammaproteobacteria</taxon>
        <taxon>Legionellales</taxon>
        <taxon>Legionellaceae</taxon>
        <taxon>Legionella</taxon>
    </lineage>
</organism>
<feature type="compositionally biased region" description="Basic and acidic residues" evidence="1">
    <location>
        <begin position="58"/>
        <end position="80"/>
    </location>
</feature>
<sequence>MGNTSSFEKSIENQEAYVKKRMNDPDMGHLKHGFFKNDGHEKYSNRQIKGYLRQEFNNARRPDSYVSDHDLHESKKYRMS</sequence>
<dbReference type="Proteomes" id="UP000054703">
    <property type="component" value="Unassembled WGS sequence"/>
</dbReference>
<proteinExistence type="predicted"/>
<feature type="region of interest" description="Disordered" evidence="1">
    <location>
        <begin position="1"/>
        <end position="41"/>
    </location>
</feature>
<feature type="region of interest" description="Disordered" evidence="1">
    <location>
        <begin position="56"/>
        <end position="80"/>
    </location>
</feature>
<accession>A0A0W0YQE1</accession>
<dbReference type="OrthoDB" id="5647294at2"/>
<evidence type="ECO:0000313" key="3">
    <source>
        <dbReference type="Proteomes" id="UP000054703"/>
    </source>
</evidence>
<reference evidence="2 3" key="1">
    <citation type="submission" date="2015-11" db="EMBL/GenBank/DDBJ databases">
        <title>Genomic analysis of 38 Legionella species identifies large and diverse effector repertoires.</title>
        <authorList>
            <person name="Burstein D."/>
            <person name="Amaro F."/>
            <person name="Zusman T."/>
            <person name="Lifshitz Z."/>
            <person name="Cohen O."/>
            <person name="Gilbert J.A."/>
            <person name="Pupko T."/>
            <person name="Shuman H.A."/>
            <person name="Segal G."/>
        </authorList>
    </citation>
    <scope>NUCLEOTIDE SEQUENCE [LARGE SCALE GENOMIC DNA]</scope>
    <source>
        <strain evidence="2 3">SC-63-C7</strain>
    </source>
</reference>
<dbReference type="AlphaFoldDB" id="A0A0W0YQE1"/>
<name>A0A0W0YQE1_9GAMM</name>
<protein>
    <submittedName>
        <fullName evidence="2">Uncharacterized protein</fullName>
    </submittedName>
</protein>
<dbReference type="EMBL" id="LNYU01000056">
    <property type="protein sequence ID" value="KTD59104.1"/>
    <property type="molecule type" value="Genomic_DNA"/>
</dbReference>
<gene>
    <name evidence="2" type="ORF">Lsan_2455</name>
</gene>
<evidence type="ECO:0000256" key="1">
    <source>
        <dbReference type="SAM" id="MobiDB-lite"/>
    </source>
</evidence>
<evidence type="ECO:0000313" key="2">
    <source>
        <dbReference type="EMBL" id="KTD59104.1"/>
    </source>
</evidence>
<dbReference type="RefSeq" id="WP_058514545.1">
    <property type="nucleotide sequence ID" value="NZ_CAAAIH010000068.1"/>
</dbReference>
<keyword evidence="3" id="KW-1185">Reference proteome</keyword>
<feature type="compositionally biased region" description="Basic and acidic residues" evidence="1">
    <location>
        <begin position="9"/>
        <end position="41"/>
    </location>
</feature>